<dbReference type="Proteomes" id="UP000295198">
    <property type="component" value="Unassembled WGS sequence"/>
</dbReference>
<evidence type="ECO:0000256" key="1">
    <source>
        <dbReference type="ARBA" id="ARBA00023015"/>
    </source>
</evidence>
<dbReference type="Gene3D" id="1.10.357.10">
    <property type="entry name" value="Tetracycline Repressor, domain 2"/>
    <property type="match status" value="1"/>
</dbReference>
<keyword evidence="3" id="KW-0804">Transcription</keyword>
<keyword evidence="1" id="KW-0805">Transcription regulation</keyword>
<gene>
    <name evidence="6" type="ORF">EKO23_04010</name>
</gene>
<protein>
    <submittedName>
        <fullName evidence="6">TetR family transcriptional regulator</fullName>
    </submittedName>
</protein>
<organism evidence="6 7">
    <name type="scientific">Nocardioides guangzhouensis</name>
    <dbReference type="NCBI Taxonomy" id="2497878"/>
    <lineage>
        <taxon>Bacteria</taxon>
        <taxon>Bacillati</taxon>
        <taxon>Actinomycetota</taxon>
        <taxon>Actinomycetes</taxon>
        <taxon>Propionibacteriales</taxon>
        <taxon>Nocardioidaceae</taxon>
        <taxon>Nocardioides</taxon>
    </lineage>
</organism>
<proteinExistence type="predicted"/>
<dbReference type="PANTHER" id="PTHR30055:SF239">
    <property type="entry name" value="TRANSCRIPTIONAL REGULATORY PROTEIN"/>
    <property type="match status" value="1"/>
</dbReference>
<dbReference type="PROSITE" id="PS50977">
    <property type="entry name" value="HTH_TETR_2"/>
    <property type="match status" value="1"/>
</dbReference>
<evidence type="ECO:0000256" key="2">
    <source>
        <dbReference type="ARBA" id="ARBA00023125"/>
    </source>
</evidence>
<dbReference type="PANTHER" id="PTHR30055">
    <property type="entry name" value="HTH-TYPE TRANSCRIPTIONAL REGULATOR RUTR"/>
    <property type="match status" value="1"/>
</dbReference>
<accession>A0A4Q4ZIH7</accession>
<dbReference type="InterPro" id="IPR036271">
    <property type="entry name" value="Tet_transcr_reg_TetR-rel_C_sf"/>
</dbReference>
<name>A0A4Q4ZIH7_9ACTN</name>
<dbReference type="GO" id="GO:0003700">
    <property type="term" value="F:DNA-binding transcription factor activity"/>
    <property type="evidence" value="ECO:0007669"/>
    <property type="project" value="TreeGrafter"/>
</dbReference>
<feature type="DNA-binding region" description="H-T-H motif" evidence="4">
    <location>
        <begin position="29"/>
        <end position="48"/>
    </location>
</feature>
<feature type="domain" description="HTH tetR-type" evidence="5">
    <location>
        <begin position="6"/>
        <end position="66"/>
    </location>
</feature>
<comment type="caution">
    <text evidence="6">The sequence shown here is derived from an EMBL/GenBank/DDBJ whole genome shotgun (WGS) entry which is preliminary data.</text>
</comment>
<evidence type="ECO:0000256" key="4">
    <source>
        <dbReference type="PROSITE-ProRule" id="PRU00335"/>
    </source>
</evidence>
<dbReference type="InterPro" id="IPR009057">
    <property type="entry name" value="Homeodomain-like_sf"/>
</dbReference>
<dbReference type="RefSeq" id="WP_134714338.1">
    <property type="nucleotide sequence ID" value="NZ_SDKM01000004.1"/>
</dbReference>
<dbReference type="GO" id="GO:0000976">
    <property type="term" value="F:transcription cis-regulatory region binding"/>
    <property type="evidence" value="ECO:0007669"/>
    <property type="project" value="TreeGrafter"/>
</dbReference>
<dbReference type="Gene3D" id="1.10.10.60">
    <property type="entry name" value="Homeodomain-like"/>
    <property type="match status" value="1"/>
</dbReference>
<evidence type="ECO:0000313" key="6">
    <source>
        <dbReference type="EMBL" id="RYP88023.1"/>
    </source>
</evidence>
<dbReference type="Pfam" id="PF00440">
    <property type="entry name" value="TetR_N"/>
    <property type="match status" value="1"/>
</dbReference>
<dbReference type="AlphaFoldDB" id="A0A4Q4ZIH7"/>
<evidence type="ECO:0000313" key="7">
    <source>
        <dbReference type="Proteomes" id="UP000295198"/>
    </source>
</evidence>
<dbReference type="SUPFAM" id="SSF46689">
    <property type="entry name" value="Homeodomain-like"/>
    <property type="match status" value="1"/>
</dbReference>
<dbReference type="SUPFAM" id="SSF48498">
    <property type="entry name" value="Tetracyclin repressor-like, C-terminal domain"/>
    <property type="match status" value="1"/>
</dbReference>
<reference evidence="6 7" key="1">
    <citation type="submission" date="2019-01" db="EMBL/GenBank/DDBJ databases">
        <title>Nocardioides guangzhouensis sp. nov., an actinobacterium isolated from soil.</title>
        <authorList>
            <person name="Fu Y."/>
            <person name="Cai Y."/>
            <person name="Lin Z."/>
            <person name="Chen P."/>
        </authorList>
    </citation>
    <scope>NUCLEOTIDE SEQUENCE [LARGE SCALE GENOMIC DNA]</scope>
    <source>
        <strain evidence="6 7">130</strain>
    </source>
</reference>
<evidence type="ECO:0000259" key="5">
    <source>
        <dbReference type="PROSITE" id="PS50977"/>
    </source>
</evidence>
<dbReference type="Pfam" id="PF13305">
    <property type="entry name" value="TetR_C_33"/>
    <property type="match status" value="1"/>
</dbReference>
<dbReference type="InterPro" id="IPR001647">
    <property type="entry name" value="HTH_TetR"/>
</dbReference>
<evidence type="ECO:0000256" key="3">
    <source>
        <dbReference type="ARBA" id="ARBA00023163"/>
    </source>
</evidence>
<dbReference type="EMBL" id="SDKM01000004">
    <property type="protein sequence ID" value="RYP88023.1"/>
    <property type="molecule type" value="Genomic_DNA"/>
</dbReference>
<keyword evidence="2 4" id="KW-0238">DNA-binding</keyword>
<keyword evidence="7" id="KW-1185">Reference proteome</keyword>
<dbReference type="InterPro" id="IPR025996">
    <property type="entry name" value="MT1864/Rv1816-like_C"/>
</dbReference>
<sequence length="182" mass="19605">MAEDRSARAQEIVAAARVLLEEEGGDGLSMRRLAERLGIRAPSIYKHLPDKRTLENALISDGFVELAAAFEPAVGAGAGGREQVVAALGAAYRNFGRRHPHLYRLMTDRELDREHLTPGVEELAARPLVEAMGGDVDLARAAFAFAHGMTVLELNDRFPPGADVDAAWARGLRALARADDPG</sequence>
<dbReference type="InterPro" id="IPR050109">
    <property type="entry name" value="HTH-type_TetR-like_transc_reg"/>
</dbReference>
<dbReference type="OrthoDB" id="2570341at2"/>